<dbReference type="InterPro" id="IPR027417">
    <property type="entry name" value="P-loop_NTPase"/>
</dbReference>
<dbReference type="EMBL" id="KK034043">
    <property type="protein sequence ID" value="EXL64543.1"/>
    <property type="molecule type" value="Genomic_DNA"/>
</dbReference>
<protein>
    <recommendedName>
        <fullName evidence="2">NB-ARC domain-containing protein</fullName>
    </recommendedName>
</protein>
<accession>X0GMM5</accession>
<name>X0GMM5_FUSOX</name>
<evidence type="ECO:0000313" key="1">
    <source>
        <dbReference type="EMBL" id="EXL64543.1"/>
    </source>
</evidence>
<dbReference type="Gene3D" id="3.40.50.300">
    <property type="entry name" value="P-loop containing nucleotide triphosphate hydrolases"/>
    <property type="match status" value="1"/>
</dbReference>
<gene>
    <name evidence="1" type="ORF">FOPG_19202</name>
</gene>
<reference evidence="1" key="2">
    <citation type="submission" date="2014-03" db="EMBL/GenBank/DDBJ databases">
        <title>The Genome Annotation of Fusarium oxysporum PHW808.</title>
        <authorList>
            <consortium name="The Broad Institute Genomics Platform"/>
            <person name="Ma L.-J."/>
            <person name="Corby-Kistler H."/>
            <person name="Broz K."/>
            <person name="Gale L.R."/>
            <person name="Jonkers W."/>
            <person name="O'Donnell K."/>
            <person name="Ploetz R."/>
            <person name="Steinberg C."/>
            <person name="Schwartz D.C."/>
            <person name="VanEtten H."/>
            <person name="Zhou S."/>
            <person name="Young S.K."/>
            <person name="Zeng Q."/>
            <person name="Gargeya S."/>
            <person name="Fitzgerald M."/>
            <person name="Abouelleil A."/>
            <person name="Alvarado L."/>
            <person name="Chapman S.B."/>
            <person name="Gainer-Dewar J."/>
            <person name="Goldberg J."/>
            <person name="Griggs A."/>
            <person name="Gujja S."/>
            <person name="Hansen M."/>
            <person name="Howarth C."/>
            <person name="Imamovic A."/>
            <person name="Ireland A."/>
            <person name="Larimer J."/>
            <person name="McCowan C."/>
            <person name="Murphy C."/>
            <person name="Pearson M."/>
            <person name="Poon T.W."/>
            <person name="Priest M."/>
            <person name="Roberts A."/>
            <person name="Saif S."/>
            <person name="Shea T."/>
            <person name="Sykes S."/>
            <person name="Wortman J."/>
            <person name="Nusbaum C."/>
            <person name="Birren B."/>
        </authorList>
    </citation>
    <scope>NUCLEOTIDE SEQUENCE</scope>
    <source>
        <strain evidence="1">54008</strain>
    </source>
</reference>
<sequence>MAGFEQECGKHAKKLGIRCSKHIDAKEAVRQYLTLKGAGNWLLIVYDVDNMEIFDKSTFAGGGILDFLPYNGDGRILFTTRSKQVALTAPRTAESLIDEDELHGDEKVVELPQTLTYLPLTITQAAAYMNTYEASITADLRISISTEILALISISR</sequence>
<dbReference type="Proteomes" id="UP000030676">
    <property type="component" value="Unassembled WGS sequence"/>
</dbReference>
<evidence type="ECO:0008006" key="2">
    <source>
        <dbReference type="Google" id="ProtNLM"/>
    </source>
</evidence>
<dbReference type="AlphaFoldDB" id="X0GMM5"/>
<dbReference type="HOGENOM" id="CLU_1686675_0_0_1"/>
<organism evidence="1">
    <name type="scientific">Fusarium oxysporum f. sp. conglutinans race 2 54008</name>
    <dbReference type="NCBI Taxonomy" id="1089457"/>
    <lineage>
        <taxon>Eukaryota</taxon>
        <taxon>Fungi</taxon>
        <taxon>Dikarya</taxon>
        <taxon>Ascomycota</taxon>
        <taxon>Pezizomycotina</taxon>
        <taxon>Sordariomycetes</taxon>
        <taxon>Hypocreomycetidae</taxon>
        <taxon>Hypocreales</taxon>
        <taxon>Nectriaceae</taxon>
        <taxon>Fusarium</taxon>
        <taxon>Fusarium oxysporum species complex</taxon>
    </lineage>
</organism>
<reference evidence="1" key="1">
    <citation type="submission" date="2011-11" db="EMBL/GenBank/DDBJ databases">
        <title>The Genome Sequence of Fusarium oxysporum PHW808.</title>
        <authorList>
            <consortium name="The Broad Institute Genome Sequencing Platform"/>
            <person name="Ma L.-J."/>
            <person name="Gale L.R."/>
            <person name="Schwartz D.C."/>
            <person name="Zhou S."/>
            <person name="Corby-Kistler H."/>
            <person name="Young S.K."/>
            <person name="Zeng Q."/>
            <person name="Gargeya S."/>
            <person name="Fitzgerald M."/>
            <person name="Haas B."/>
            <person name="Abouelleil A."/>
            <person name="Alvarado L."/>
            <person name="Arachchi H.M."/>
            <person name="Berlin A."/>
            <person name="Brown A."/>
            <person name="Chapman S.B."/>
            <person name="Chen Z."/>
            <person name="Dunbar C."/>
            <person name="Freedman E."/>
            <person name="Gearin G."/>
            <person name="Goldberg J."/>
            <person name="Griggs A."/>
            <person name="Gujja S."/>
            <person name="Heiman D."/>
            <person name="Howarth C."/>
            <person name="Larson L."/>
            <person name="Lui A."/>
            <person name="MacDonald P.J.P."/>
            <person name="Montmayeur A."/>
            <person name="Murphy C."/>
            <person name="Neiman D."/>
            <person name="Pearson M."/>
            <person name="Priest M."/>
            <person name="Roberts A."/>
            <person name="Saif S."/>
            <person name="Shea T."/>
            <person name="Shenoy N."/>
            <person name="Sisk P."/>
            <person name="Stolte C."/>
            <person name="Sykes S."/>
            <person name="Wortman J."/>
            <person name="Nusbaum C."/>
            <person name="Birren B."/>
        </authorList>
    </citation>
    <scope>NUCLEOTIDE SEQUENCE [LARGE SCALE GENOMIC DNA]</scope>
    <source>
        <strain evidence="1">54008</strain>
    </source>
</reference>
<proteinExistence type="predicted"/>